<sequence>MSKKSTRVDFACKALRQAIIEQALPPGTKLPEDELGARFGMSRTLVRAALAHLQSEGLVDAPPRRTATTAKPTLEEAKEVFEVRRTLERAVVRLVIERWRPEFGAELEGHVREEEAARKAGEAPVSIRLAGEFHVKLAEMSGNGLLRRYLGEVVSRCSLILALYGRPHSADCAVNEHREIVTALRGRNADAAIAVMDHHLGAVEHRALLDQGRDAEFDLGAVLSRYAEVVDTSNPPKVAPLPKRKTRAAK</sequence>
<keyword evidence="2" id="KW-0238">DNA-binding</keyword>
<dbReference type="Proteomes" id="UP000189935">
    <property type="component" value="Chromosome I"/>
</dbReference>
<dbReference type="Gene3D" id="1.20.120.530">
    <property type="entry name" value="GntR ligand-binding domain-like"/>
    <property type="match status" value="1"/>
</dbReference>
<dbReference type="PROSITE" id="PS50949">
    <property type="entry name" value="HTH_GNTR"/>
    <property type="match status" value="1"/>
</dbReference>
<proteinExistence type="predicted"/>
<dbReference type="InterPro" id="IPR000524">
    <property type="entry name" value="Tscrpt_reg_HTH_GntR"/>
</dbReference>
<evidence type="ECO:0000313" key="5">
    <source>
        <dbReference type="EMBL" id="SHJ83069.1"/>
    </source>
</evidence>
<dbReference type="SMART" id="SM00345">
    <property type="entry name" value="HTH_GNTR"/>
    <property type="match status" value="1"/>
</dbReference>
<evidence type="ECO:0000256" key="2">
    <source>
        <dbReference type="ARBA" id="ARBA00023125"/>
    </source>
</evidence>
<name>A0A1M6MHR9_9BRAD</name>
<reference evidence="5 6" key="1">
    <citation type="submission" date="2016-11" db="EMBL/GenBank/DDBJ databases">
        <authorList>
            <person name="Jaros S."/>
            <person name="Januszkiewicz K."/>
            <person name="Wedrychowicz H."/>
        </authorList>
    </citation>
    <scope>NUCLEOTIDE SEQUENCE [LARGE SCALE GENOMIC DNA]</scope>
    <source>
        <strain evidence="5 6">GAS499</strain>
    </source>
</reference>
<evidence type="ECO:0000256" key="1">
    <source>
        <dbReference type="ARBA" id="ARBA00023015"/>
    </source>
</evidence>
<evidence type="ECO:0000313" key="6">
    <source>
        <dbReference type="Proteomes" id="UP000189935"/>
    </source>
</evidence>
<dbReference type="GO" id="GO:0003677">
    <property type="term" value="F:DNA binding"/>
    <property type="evidence" value="ECO:0007669"/>
    <property type="project" value="UniProtKB-KW"/>
</dbReference>
<dbReference type="InterPro" id="IPR036390">
    <property type="entry name" value="WH_DNA-bd_sf"/>
</dbReference>
<dbReference type="SUPFAM" id="SSF48008">
    <property type="entry name" value="GntR ligand-binding domain-like"/>
    <property type="match status" value="1"/>
</dbReference>
<dbReference type="PANTHER" id="PTHR43537">
    <property type="entry name" value="TRANSCRIPTIONAL REGULATOR, GNTR FAMILY"/>
    <property type="match status" value="1"/>
</dbReference>
<dbReference type="GO" id="GO:0003700">
    <property type="term" value="F:DNA-binding transcription factor activity"/>
    <property type="evidence" value="ECO:0007669"/>
    <property type="project" value="InterPro"/>
</dbReference>
<dbReference type="AlphaFoldDB" id="A0A1M6MHR9"/>
<keyword evidence="1" id="KW-0805">Transcription regulation</keyword>
<evidence type="ECO:0000259" key="4">
    <source>
        <dbReference type="PROSITE" id="PS50949"/>
    </source>
</evidence>
<dbReference type="InterPro" id="IPR011711">
    <property type="entry name" value="GntR_C"/>
</dbReference>
<dbReference type="InterPro" id="IPR036388">
    <property type="entry name" value="WH-like_DNA-bd_sf"/>
</dbReference>
<dbReference type="Gene3D" id="1.10.10.10">
    <property type="entry name" value="Winged helix-like DNA-binding domain superfamily/Winged helix DNA-binding domain"/>
    <property type="match status" value="1"/>
</dbReference>
<gene>
    <name evidence="5" type="ORF">SAMN05444159_1621</name>
</gene>
<protein>
    <submittedName>
        <fullName evidence="5">Transcriptional regulator, GntR family</fullName>
    </submittedName>
</protein>
<keyword evidence="3" id="KW-0804">Transcription</keyword>
<dbReference type="EMBL" id="LT670844">
    <property type="protein sequence ID" value="SHJ83069.1"/>
    <property type="molecule type" value="Genomic_DNA"/>
</dbReference>
<organism evidence="5 6">
    <name type="scientific">Bradyrhizobium lablabi</name>
    <dbReference type="NCBI Taxonomy" id="722472"/>
    <lineage>
        <taxon>Bacteria</taxon>
        <taxon>Pseudomonadati</taxon>
        <taxon>Pseudomonadota</taxon>
        <taxon>Alphaproteobacteria</taxon>
        <taxon>Hyphomicrobiales</taxon>
        <taxon>Nitrobacteraceae</taxon>
        <taxon>Bradyrhizobium</taxon>
    </lineage>
</organism>
<dbReference type="PANTHER" id="PTHR43537:SF53">
    <property type="entry name" value="HTH-TYPE TRANSCRIPTIONAL REPRESSOR NANR"/>
    <property type="match status" value="1"/>
</dbReference>
<dbReference type="InterPro" id="IPR008920">
    <property type="entry name" value="TF_FadR/GntR_C"/>
</dbReference>
<dbReference type="RefSeq" id="WP_079537696.1">
    <property type="nucleotide sequence ID" value="NZ_LT670844.1"/>
</dbReference>
<dbReference type="Pfam" id="PF00392">
    <property type="entry name" value="GntR"/>
    <property type="match status" value="1"/>
</dbReference>
<dbReference type="SMART" id="SM00895">
    <property type="entry name" value="FCD"/>
    <property type="match status" value="1"/>
</dbReference>
<dbReference type="OrthoDB" id="7618373at2"/>
<accession>A0A1M6MHR9</accession>
<dbReference type="PRINTS" id="PR00035">
    <property type="entry name" value="HTHGNTR"/>
</dbReference>
<dbReference type="SUPFAM" id="SSF46785">
    <property type="entry name" value="Winged helix' DNA-binding domain"/>
    <property type="match status" value="1"/>
</dbReference>
<feature type="domain" description="HTH gntR-type" evidence="4">
    <location>
        <begin position="5"/>
        <end position="72"/>
    </location>
</feature>
<evidence type="ECO:0000256" key="3">
    <source>
        <dbReference type="ARBA" id="ARBA00023163"/>
    </source>
</evidence>
<dbReference type="Pfam" id="PF07729">
    <property type="entry name" value="FCD"/>
    <property type="match status" value="1"/>
</dbReference>